<dbReference type="PIRSF" id="PIRSF000538">
    <property type="entry name" value="GlpK"/>
    <property type="match status" value="1"/>
</dbReference>
<dbReference type="eggNOG" id="COG1070">
    <property type="taxonomic scope" value="Bacteria"/>
</dbReference>
<evidence type="ECO:0000256" key="1">
    <source>
        <dbReference type="ARBA" id="ARBA00009156"/>
    </source>
</evidence>
<dbReference type="GO" id="GO:0008737">
    <property type="term" value="F:L-fuculokinase activity"/>
    <property type="evidence" value="ECO:0007669"/>
    <property type="project" value="UniProtKB-EC"/>
</dbReference>
<comment type="similarity">
    <text evidence="1">Belongs to the FGGY kinase family.</text>
</comment>
<dbReference type="InterPro" id="IPR018484">
    <property type="entry name" value="FGGY_N"/>
</dbReference>
<feature type="domain" description="Carbohydrate kinase FGGY N-terminal" evidence="4">
    <location>
        <begin position="3"/>
        <end position="249"/>
    </location>
</feature>
<keyword evidence="7" id="KW-1185">Reference proteome</keyword>
<dbReference type="OrthoDB" id="9805576at2"/>
<sequence length="511" mass="56965">MDYLIGVDIGTQGTKAIMINNQGKIIAQSYKGYNVETPKPSWAEQWPDVWVNATYFTLQNVIEQSKVDPTKIKGVAISSLYGGSGIPVDEKVTPLAPCLIWMDRRAEEEVKWVKENIDLQELFQITGNFVDSYYGFTKMLWIKNNWPDVWRKINLFLPPNAFVIYQLTGEIAIDYSSAGNIGGIFDIKHRKWSTKMLEKMGIPLEYQPQKIISSTDIVGKITKQAAEKTGLKVGTPVIAGGVDAAVATLSAGALSEGDHVAMIGTSMCWGFITEKSNISKKLVTMPHVIDPLNKLYTFGGAATAGAIIRWFRDKLGEEELAVEKKLDINAYTLLEMKCKDIPAGSEGLLVLPYFMGERSPIWDSNARGTIIGLNLYHNKYHLYKAFMEGVAYALRHNMESVFNKDINLDGEVILVGGAAKSKIWPKIFADVTGFPVKIIKNDVEAPLGDALLAGVGTGVIKNPDILKEWLIYEDIIMPDRTNKEIYDEYYVQYKTAYMNLKSNMEVLSQLG</sequence>
<reference evidence="6 7" key="1">
    <citation type="journal article" date="2009" name="PLoS ONE">
        <title>Genome analysis of the anaerobic thermohalophilic bacterium Halothermothrix orenii.</title>
        <authorList>
            <person name="Mavromatis K."/>
            <person name="Ivanova N."/>
            <person name="Anderson I."/>
            <person name="Lykidis A."/>
            <person name="Hooper S.D."/>
            <person name="Sun H."/>
            <person name="Kunin V."/>
            <person name="Lapidus A."/>
            <person name="Hugenholtz P."/>
            <person name="Patel B."/>
            <person name="Kyrpides N.C."/>
        </authorList>
    </citation>
    <scope>NUCLEOTIDE SEQUENCE [LARGE SCALE GENOMIC DNA]</scope>
    <source>
        <strain evidence="7">H 168 / OCM 544 / DSM 9562</strain>
    </source>
</reference>
<evidence type="ECO:0000259" key="4">
    <source>
        <dbReference type="Pfam" id="PF00370"/>
    </source>
</evidence>
<evidence type="ECO:0000259" key="5">
    <source>
        <dbReference type="Pfam" id="PF02782"/>
    </source>
</evidence>
<keyword evidence="2 6" id="KW-0808">Transferase</keyword>
<dbReference type="EMBL" id="CP001098">
    <property type="protein sequence ID" value="ACL69714.1"/>
    <property type="molecule type" value="Genomic_DNA"/>
</dbReference>
<dbReference type="RefSeq" id="WP_012635900.1">
    <property type="nucleotide sequence ID" value="NC_011899.1"/>
</dbReference>
<evidence type="ECO:0000313" key="6">
    <source>
        <dbReference type="EMBL" id="ACL69714.1"/>
    </source>
</evidence>
<dbReference type="Pfam" id="PF02782">
    <property type="entry name" value="FGGY_C"/>
    <property type="match status" value="1"/>
</dbReference>
<organism evidence="6 7">
    <name type="scientific">Halothermothrix orenii (strain H 168 / OCM 544 / DSM 9562)</name>
    <dbReference type="NCBI Taxonomy" id="373903"/>
    <lineage>
        <taxon>Bacteria</taxon>
        <taxon>Bacillati</taxon>
        <taxon>Bacillota</taxon>
        <taxon>Clostridia</taxon>
        <taxon>Halanaerobiales</taxon>
        <taxon>Halothermotrichaceae</taxon>
        <taxon>Halothermothrix</taxon>
    </lineage>
</organism>
<dbReference type="SUPFAM" id="SSF53067">
    <property type="entry name" value="Actin-like ATPase domain"/>
    <property type="match status" value="2"/>
</dbReference>
<evidence type="ECO:0000256" key="3">
    <source>
        <dbReference type="ARBA" id="ARBA00022777"/>
    </source>
</evidence>
<name>B8CWP5_HALOH</name>
<dbReference type="InterPro" id="IPR050406">
    <property type="entry name" value="FGGY_Carb_Kinase"/>
</dbReference>
<gene>
    <name evidence="6" type="ordered locus">Hore_09580</name>
</gene>
<dbReference type="KEGG" id="hor:Hore_09580"/>
<dbReference type="CDD" id="cd07804">
    <property type="entry name" value="ASKHA_NBD_FGGY_RrXK-like"/>
    <property type="match status" value="1"/>
</dbReference>
<dbReference type="Pfam" id="PF00370">
    <property type="entry name" value="FGGY_N"/>
    <property type="match status" value="1"/>
</dbReference>
<evidence type="ECO:0000313" key="7">
    <source>
        <dbReference type="Proteomes" id="UP000000719"/>
    </source>
</evidence>
<dbReference type="PANTHER" id="PTHR43095:SF5">
    <property type="entry name" value="XYLULOSE KINASE"/>
    <property type="match status" value="1"/>
</dbReference>
<keyword evidence="3 6" id="KW-0418">Kinase</keyword>
<proteinExistence type="inferred from homology"/>
<dbReference type="InterPro" id="IPR000577">
    <property type="entry name" value="Carb_kinase_FGGY"/>
</dbReference>
<dbReference type="HOGENOM" id="CLU_009281_3_3_9"/>
<dbReference type="Proteomes" id="UP000000719">
    <property type="component" value="Chromosome"/>
</dbReference>
<dbReference type="EC" id="2.7.1.51" evidence="6"/>
<evidence type="ECO:0000256" key="2">
    <source>
        <dbReference type="ARBA" id="ARBA00022679"/>
    </source>
</evidence>
<protein>
    <submittedName>
        <fullName evidence="6">L-fuculokinase</fullName>
        <ecNumber evidence="6">2.7.1.51</ecNumber>
    </submittedName>
</protein>
<dbReference type="AlphaFoldDB" id="B8CWP5"/>
<dbReference type="Gene3D" id="3.30.420.40">
    <property type="match status" value="2"/>
</dbReference>
<dbReference type="STRING" id="373903.Hore_09580"/>
<dbReference type="InterPro" id="IPR018485">
    <property type="entry name" value="FGGY_C"/>
</dbReference>
<dbReference type="InterPro" id="IPR043129">
    <property type="entry name" value="ATPase_NBD"/>
</dbReference>
<dbReference type="PANTHER" id="PTHR43095">
    <property type="entry name" value="SUGAR KINASE"/>
    <property type="match status" value="1"/>
</dbReference>
<feature type="domain" description="Carbohydrate kinase FGGY C-terminal" evidence="5">
    <location>
        <begin position="261"/>
        <end position="455"/>
    </location>
</feature>
<accession>B8CWP5</accession>